<dbReference type="GO" id="GO:0007160">
    <property type="term" value="P:cell-matrix adhesion"/>
    <property type="evidence" value="ECO:0007669"/>
    <property type="project" value="TreeGrafter"/>
</dbReference>
<dbReference type="AlphaFoldDB" id="A0A915IU09"/>
<dbReference type="WBParaSite" id="nRc.2.0.1.t17307-RA">
    <property type="protein sequence ID" value="nRc.2.0.1.t17307-RA"/>
    <property type="gene ID" value="nRc.2.0.1.g17307"/>
</dbReference>
<dbReference type="PRINTS" id="PR01185">
    <property type="entry name" value="INTEGRINA"/>
</dbReference>
<dbReference type="SMART" id="SM00191">
    <property type="entry name" value="Int_alpha"/>
    <property type="match status" value="1"/>
</dbReference>
<evidence type="ECO:0000256" key="5">
    <source>
        <dbReference type="RuleBase" id="RU003762"/>
    </source>
</evidence>
<keyword evidence="3" id="KW-0325">Glycoprotein</keyword>
<comment type="subcellular location">
    <subcellularLocation>
        <location evidence="5">Membrane</location>
        <topology evidence="5">Single-pass type I membrane protein</topology>
    </subcellularLocation>
</comment>
<evidence type="ECO:0000256" key="4">
    <source>
        <dbReference type="PROSITE-ProRule" id="PRU00803"/>
    </source>
</evidence>
<dbReference type="GO" id="GO:0008305">
    <property type="term" value="C:integrin complex"/>
    <property type="evidence" value="ECO:0007669"/>
    <property type="project" value="InterPro"/>
</dbReference>
<dbReference type="GO" id="GO:0005178">
    <property type="term" value="F:integrin binding"/>
    <property type="evidence" value="ECO:0007669"/>
    <property type="project" value="TreeGrafter"/>
</dbReference>
<organism evidence="6 7">
    <name type="scientific">Romanomermis culicivorax</name>
    <name type="common">Nematode worm</name>
    <dbReference type="NCBI Taxonomy" id="13658"/>
    <lineage>
        <taxon>Eukaryota</taxon>
        <taxon>Metazoa</taxon>
        <taxon>Ecdysozoa</taxon>
        <taxon>Nematoda</taxon>
        <taxon>Enoplea</taxon>
        <taxon>Dorylaimia</taxon>
        <taxon>Mermithida</taxon>
        <taxon>Mermithoidea</taxon>
        <taxon>Mermithidae</taxon>
        <taxon>Romanomermis</taxon>
    </lineage>
</organism>
<dbReference type="Pfam" id="PF01839">
    <property type="entry name" value="FG-GAP"/>
    <property type="match status" value="1"/>
</dbReference>
<keyword evidence="5" id="KW-0675">Receptor</keyword>
<dbReference type="InterPro" id="IPR028994">
    <property type="entry name" value="Integrin_alpha_N"/>
</dbReference>
<evidence type="ECO:0000313" key="7">
    <source>
        <dbReference type="WBParaSite" id="nRc.2.0.1.t17307-RA"/>
    </source>
</evidence>
<dbReference type="InterPro" id="IPR000413">
    <property type="entry name" value="Integrin_alpha"/>
</dbReference>
<dbReference type="Gene3D" id="2.130.10.130">
    <property type="entry name" value="Integrin alpha, N-terminal"/>
    <property type="match status" value="1"/>
</dbReference>
<keyword evidence="5" id="KW-0130">Cell adhesion</keyword>
<dbReference type="PANTHER" id="PTHR23220">
    <property type="entry name" value="INTEGRIN ALPHA"/>
    <property type="match status" value="1"/>
</dbReference>
<dbReference type="GO" id="GO:0009897">
    <property type="term" value="C:external side of plasma membrane"/>
    <property type="evidence" value="ECO:0007669"/>
    <property type="project" value="TreeGrafter"/>
</dbReference>
<dbReference type="SUPFAM" id="SSF69318">
    <property type="entry name" value="Integrin alpha N-terminal domain"/>
    <property type="match status" value="1"/>
</dbReference>
<dbReference type="GO" id="GO:0098609">
    <property type="term" value="P:cell-cell adhesion"/>
    <property type="evidence" value="ECO:0007669"/>
    <property type="project" value="TreeGrafter"/>
</dbReference>
<dbReference type="PANTHER" id="PTHR23220:SF122">
    <property type="entry name" value="INTEGRIN ALPHA-PS1"/>
    <property type="match status" value="1"/>
</dbReference>
<keyword evidence="1" id="KW-0732">Signal</keyword>
<sequence length="161" mass="17759">YSVGVGCFGFWNESSGVRRSNSSSNRNFTIVAGSPRYNESGAVFFLPFSKSRTATDFDTLPLYNDYFKLVGTETFASTFGYSLVVLDIDRNRYDDLLVGAPHYYEANPSKTIGGAVFVYFATGSNPENNDEVFHKPIVLFGRNSFGTSLTSLGDLNQDGFN</sequence>
<proteinExistence type="inferred from homology"/>
<dbReference type="InterPro" id="IPR013519">
    <property type="entry name" value="Int_alpha_beta-p"/>
</dbReference>
<feature type="repeat" description="FG-GAP" evidence="4">
    <location>
        <begin position="65"/>
        <end position="128"/>
    </location>
</feature>
<dbReference type="Proteomes" id="UP000887565">
    <property type="component" value="Unplaced"/>
</dbReference>
<keyword evidence="2" id="KW-0677">Repeat</keyword>
<name>A0A915IU09_ROMCU</name>
<evidence type="ECO:0000256" key="2">
    <source>
        <dbReference type="ARBA" id="ARBA00022737"/>
    </source>
</evidence>
<dbReference type="PROSITE" id="PS51470">
    <property type="entry name" value="FG_GAP"/>
    <property type="match status" value="1"/>
</dbReference>
<keyword evidence="6" id="KW-1185">Reference proteome</keyword>
<evidence type="ECO:0000313" key="6">
    <source>
        <dbReference type="Proteomes" id="UP000887565"/>
    </source>
</evidence>
<accession>A0A915IU09</accession>
<dbReference type="GO" id="GO:0007229">
    <property type="term" value="P:integrin-mediated signaling pathway"/>
    <property type="evidence" value="ECO:0007669"/>
    <property type="project" value="UniProtKB-KW"/>
</dbReference>
<dbReference type="InterPro" id="IPR013517">
    <property type="entry name" value="FG-GAP"/>
</dbReference>
<keyword evidence="5" id="KW-0401">Integrin</keyword>
<evidence type="ECO:0000256" key="3">
    <source>
        <dbReference type="ARBA" id="ARBA00023180"/>
    </source>
</evidence>
<reference evidence="7" key="1">
    <citation type="submission" date="2022-11" db="UniProtKB">
        <authorList>
            <consortium name="WormBaseParasite"/>
        </authorList>
    </citation>
    <scope>IDENTIFICATION</scope>
</reference>
<comment type="similarity">
    <text evidence="5">Belongs to the integrin alpha chain family.</text>
</comment>
<evidence type="ECO:0000256" key="1">
    <source>
        <dbReference type="ARBA" id="ARBA00022729"/>
    </source>
</evidence>
<dbReference type="GO" id="GO:0033627">
    <property type="term" value="P:cell adhesion mediated by integrin"/>
    <property type="evidence" value="ECO:0007669"/>
    <property type="project" value="TreeGrafter"/>
</dbReference>
<protein>
    <submittedName>
        <fullName evidence="7">Uncharacterized protein</fullName>
    </submittedName>
</protein>